<dbReference type="PANTHER" id="PTHR11806:SF0">
    <property type="entry name" value="PROTEIN MTO1 HOMOLOG, MITOCHONDRIAL"/>
    <property type="match status" value="1"/>
</dbReference>
<dbReference type="InterPro" id="IPR026904">
    <property type="entry name" value="MnmG_C"/>
</dbReference>
<evidence type="ECO:0000256" key="1">
    <source>
        <dbReference type="ARBA" id="ARBA00001974"/>
    </source>
</evidence>
<feature type="binding site" evidence="10">
    <location>
        <position position="126"/>
    </location>
    <ligand>
        <name>FAD</name>
        <dbReference type="ChEBI" id="CHEBI:57692"/>
    </ligand>
</feature>
<keyword evidence="5 10" id="KW-0819">tRNA processing</keyword>
<gene>
    <name evidence="10" type="primary">mnmG</name>
    <name evidence="10" type="synonym">gidA</name>
    <name evidence="12" type="ORF">J2T19_004130</name>
</gene>
<dbReference type="HAMAP" id="MF_00129">
    <property type="entry name" value="MnmG_GidA"/>
    <property type="match status" value="1"/>
</dbReference>
<protein>
    <recommendedName>
        <fullName evidence="3 10">tRNA uridine 5-carboxymethylaminomethyl modification enzyme MnmG</fullName>
    </recommendedName>
    <alternativeName>
        <fullName evidence="9 10">Glucose-inhibited division protein A</fullName>
    </alternativeName>
</protein>
<feature type="binding site" evidence="10">
    <location>
        <position position="181"/>
    </location>
    <ligand>
        <name>FAD</name>
        <dbReference type="ChEBI" id="CHEBI:57692"/>
    </ligand>
</feature>
<feature type="binding site" evidence="10">
    <location>
        <begin position="14"/>
        <end position="19"/>
    </location>
    <ligand>
        <name>FAD</name>
        <dbReference type="ChEBI" id="CHEBI:57692"/>
    </ligand>
</feature>
<comment type="subunit">
    <text evidence="8 10">Homodimer. Heterotetramer of two MnmE and two MnmG subunits.</text>
</comment>
<dbReference type="Pfam" id="PF21680">
    <property type="entry name" value="GIDA_C_1st"/>
    <property type="match status" value="1"/>
</dbReference>
<comment type="caution">
    <text evidence="12">The sequence shown here is derived from an EMBL/GenBank/DDBJ whole genome shotgun (WGS) entry which is preliminary data.</text>
</comment>
<dbReference type="InterPro" id="IPR004416">
    <property type="entry name" value="MnmG"/>
</dbReference>
<keyword evidence="4 10" id="KW-0285">Flavoprotein</keyword>
<dbReference type="PRINTS" id="PR00411">
    <property type="entry name" value="PNDRDTASEI"/>
</dbReference>
<evidence type="ECO:0000256" key="8">
    <source>
        <dbReference type="ARBA" id="ARBA00025948"/>
    </source>
</evidence>
<accession>A0ABT9WHK2</accession>
<feature type="binding site" evidence="10">
    <location>
        <begin position="273"/>
        <end position="287"/>
    </location>
    <ligand>
        <name>NAD(+)</name>
        <dbReference type="ChEBI" id="CHEBI:57540"/>
    </ligand>
</feature>
<dbReference type="InterPro" id="IPR020595">
    <property type="entry name" value="MnmG-rel_CS"/>
</dbReference>
<dbReference type="Gene3D" id="3.50.50.60">
    <property type="entry name" value="FAD/NAD(P)-binding domain"/>
    <property type="match status" value="2"/>
</dbReference>
<proteinExistence type="inferred from homology"/>
<name>A0ABT9WHK2_9BACL</name>
<evidence type="ECO:0000259" key="11">
    <source>
        <dbReference type="SMART" id="SM01228"/>
    </source>
</evidence>
<organism evidence="12 13">
    <name type="scientific">Paenibacillus tundrae</name>
    <dbReference type="NCBI Taxonomy" id="528187"/>
    <lineage>
        <taxon>Bacteria</taxon>
        <taxon>Bacillati</taxon>
        <taxon>Bacillota</taxon>
        <taxon>Bacilli</taxon>
        <taxon>Bacillales</taxon>
        <taxon>Paenibacillaceae</taxon>
        <taxon>Paenibacillus</taxon>
    </lineage>
</organism>
<dbReference type="Gene3D" id="1.10.10.1800">
    <property type="entry name" value="tRNA uridine 5-carboxymethylaminomethyl modification enzyme MnmG/GidA"/>
    <property type="match status" value="1"/>
</dbReference>
<feature type="binding site" evidence="10">
    <location>
        <position position="370"/>
    </location>
    <ligand>
        <name>FAD</name>
        <dbReference type="ChEBI" id="CHEBI:57692"/>
    </ligand>
</feature>
<evidence type="ECO:0000256" key="6">
    <source>
        <dbReference type="ARBA" id="ARBA00022827"/>
    </source>
</evidence>
<evidence type="ECO:0000256" key="4">
    <source>
        <dbReference type="ARBA" id="ARBA00022630"/>
    </source>
</evidence>
<evidence type="ECO:0000256" key="7">
    <source>
        <dbReference type="ARBA" id="ARBA00023027"/>
    </source>
</evidence>
<dbReference type="PROSITE" id="PS01281">
    <property type="entry name" value="GIDA_2"/>
    <property type="match status" value="1"/>
</dbReference>
<dbReference type="Gene3D" id="1.10.150.570">
    <property type="entry name" value="GidA associated domain, C-terminal subdomain"/>
    <property type="match status" value="1"/>
</dbReference>
<dbReference type="Pfam" id="PF01134">
    <property type="entry name" value="GIDA"/>
    <property type="match status" value="1"/>
</dbReference>
<evidence type="ECO:0000256" key="2">
    <source>
        <dbReference type="ARBA" id="ARBA00007653"/>
    </source>
</evidence>
<keyword evidence="13" id="KW-1185">Reference proteome</keyword>
<evidence type="ECO:0000256" key="9">
    <source>
        <dbReference type="ARBA" id="ARBA00031800"/>
    </source>
</evidence>
<dbReference type="PROSITE" id="PS01280">
    <property type="entry name" value="GIDA_1"/>
    <property type="match status" value="1"/>
</dbReference>
<reference evidence="12 13" key="1">
    <citation type="submission" date="2023-07" db="EMBL/GenBank/DDBJ databases">
        <title>Sorghum-associated microbial communities from plants grown in Nebraska, USA.</title>
        <authorList>
            <person name="Schachtman D."/>
        </authorList>
    </citation>
    <scope>NUCLEOTIDE SEQUENCE [LARGE SCALE GENOMIC DNA]</scope>
    <source>
        <strain evidence="12 13">DS1314</strain>
    </source>
</reference>
<dbReference type="InterPro" id="IPR047001">
    <property type="entry name" value="MnmG_C_subdom"/>
</dbReference>
<dbReference type="PANTHER" id="PTHR11806">
    <property type="entry name" value="GLUCOSE INHIBITED DIVISION PROTEIN A"/>
    <property type="match status" value="1"/>
</dbReference>
<dbReference type="InterPro" id="IPR040131">
    <property type="entry name" value="MnmG_N"/>
</dbReference>
<feature type="domain" description="tRNA uridine 5-carboxymethylaminomethyl modification enzyme C-terminal subdomain" evidence="11">
    <location>
        <begin position="544"/>
        <end position="615"/>
    </location>
</feature>
<dbReference type="Proteomes" id="UP001233836">
    <property type="component" value="Unassembled WGS sequence"/>
</dbReference>
<sequence length="629" mass="70135">MAFDGGSYDVIVVGAGHAGVESALAAARMGSKTLMITINLDMVAFMPCNPSIGGPAKGHVVREIDALGGEMGRNIDKTFIQMRMLNTGKGPAVHALRAQADKFSYQHKMKETMENERNLTMRQGMVDRLIVEDDKCVGVVTQTGTEYRAKAVVLTTGTYLRGKVIMGELMYESGPNNQQPSLKLSEHLRELGFDLVRFKTGTPPRVHKDTIDFSKTEIQPGDDEPKFFSYETESSDNEQLPCWLTYTSVETHQIINDNLHRAPMFSGIIEGTGPRYCPSIEDKIVRFSDKPKHQIFLEPEGKNTSEYYVQGLSTSLPEDVQLAVLRSIPGMEKVEMMRNGYAIEYDAMVPTQLWPSLETKRLPGLFTAGQINGTSGYEEAAGQGVMAGINAARKVQGKEPVVLDRSQGYIGVLIDDLVTKGTNEPYRLLTSRAEYRLLLRHDNADLRLTEIGHDIGLITEERYAKFLDKKAKVDAEVERLKVAKVRPVEVNAKLEEAGSTPIQDGSTLLTLMRRPELGYDWIEQISPPEVELTADMKEQVEIQIKYAGYIEKQLIHVERLQKMEKKKIPDTIEYNEVHGLAMEAKQKLSTIRPISIGQASRIAGVTPADISILLVYLEHYNRVTAARGQ</sequence>
<comment type="subcellular location">
    <subcellularLocation>
        <location evidence="10">Cytoplasm</location>
    </subcellularLocation>
</comment>
<dbReference type="PRINTS" id="PR00368">
    <property type="entry name" value="FADPNR"/>
</dbReference>
<dbReference type="SMART" id="SM01228">
    <property type="entry name" value="GIDA_assoc_3"/>
    <property type="match status" value="1"/>
</dbReference>
<keyword evidence="6 10" id="KW-0274">FAD</keyword>
<evidence type="ECO:0000256" key="10">
    <source>
        <dbReference type="HAMAP-Rule" id="MF_00129"/>
    </source>
</evidence>
<comment type="cofactor">
    <cofactor evidence="1 10">
        <name>FAD</name>
        <dbReference type="ChEBI" id="CHEBI:57692"/>
    </cofactor>
</comment>
<dbReference type="InterPro" id="IPR044920">
    <property type="entry name" value="MnmG_C_subdom_sf"/>
</dbReference>
<dbReference type="InterPro" id="IPR002218">
    <property type="entry name" value="MnmG-rel"/>
</dbReference>
<dbReference type="InterPro" id="IPR049312">
    <property type="entry name" value="GIDA_C_N"/>
</dbReference>
<dbReference type="InterPro" id="IPR036188">
    <property type="entry name" value="FAD/NAD-bd_sf"/>
</dbReference>
<comment type="similarity">
    <text evidence="2 10">Belongs to the MnmG family.</text>
</comment>
<evidence type="ECO:0000256" key="3">
    <source>
        <dbReference type="ARBA" id="ARBA00020461"/>
    </source>
</evidence>
<dbReference type="Pfam" id="PF13932">
    <property type="entry name" value="SAM_GIDA_C"/>
    <property type="match status" value="1"/>
</dbReference>
<dbReference type="NCBIfam" id="TIGR00136">
    <property type="entry name" value="mnmG_gidA"/>
    <property type="match status" value="1"/>
</dbReference>
<evidence type="ECO:0000313" key="12">
    <source>
        <dbReference type="EMBL" id="MDQ0172640.1"/>
    </source>
</evidence>
<comment type="function">
    <text evidence="10">NAD-binding protein involved in the addition of a carboxymethylaminomethyl (cmnm) group at the wobble position (U34) of certain tRNAs, forming tRNA-cmnm(5)s(2)U34.</text>
</comment>
<evidence type="ECO:0000313" key="13">
    <source>
        <dbReference type="Proteomes" id="UP001233836"/>
    </source>
</evidence>
<keyword evidence="10" id="KW-0963">Cytoplasm</keyword>
<dbReference type="RefSeq" id="WP_307218969.1">
    <property type="nucleotide sequence ID" value="NZ_JAUSTI010000013.1"/>
</dbReference>
<dbReference type="SUPFAM" id="SSF51905">
    <property type="entry name" value="FAD/NAD(P)-binding domain"/>
    <property type="match status" value="1"/>
</dbReference>
<keyword evidence="7 10" id="KW-0520">NAD</keyword>
<dbReference type="EMBL" id="JAUSTI010000013">
    <property type="protein sequence ID" value="MDQ0172640.1"/>
    <property type="molecule type" value="Genomic_DNA"/>
</dbReference>
<evidence type="ECO:0000256" key="5">
    <source>
        <dbReference type="ARBA" id="ARBA00022694"/>
    </source>
</evidence>